<accession>A0A1Z5KLB2</accession>
<feature type="region of interest" description="Disordered" evidence="1">
    <location>
        <begin position="198"/>
        <end position="259"/>
    </location>
</feature>
<feature type="compositionally biased region" description="Basic and acidic residues" evidence="1">
    <location>
        <begin position="99"/>
        <end position="109"/>
    </location>
</feature>
<name>A0A1Z5KLB2_FISSO</name>
<dbReference type="Proteomes" id="UP000198406">
    <property type="component" value="Unassembled WGS sequence"/>
</dbReference>
<feature type="compositionally biased region" description="Basic residues" evidence="1">
    <location>
        <begin position="83"/>
        <end position="98"/>
    </location>
</feature>
<dbReference type="EMBL" id="BDSP01000252">
    <property type="protein sequence ID" value="GAX27066.1"/>
    <property type="molecule type" value="Genomic_DNA"/>
</dbReference>
<evidence type="ECO:0000313" key="2">
    <source>
        <dbReference type="EMBL" id="GAX27066.1"/>
    </source>
</evidence>
<organism evidence="2 3">
    <name type="scientific">Fistulifera solaris</name>
    <name type="common">Oleaginous diatom</name>
    <dbReference type="NCBI Taxonomy" id="1519565"/>
    <lineage>
        <taxon>Eukaryota</taxon>
        <taxon>Sar</taxon>
        <taxon>Stramenopiles</taxon>
        <taxon>Ochrophyta</taxon>
        <taxon>Bacillariophyta</taxon>
        <taxon>Bacillariophyceae</taxon>
        <taxon>Bacillariophycidae</taxon>
        <taxon>Naviculales</taxon>
        <taxon>Naviculaceae</taxon>
        <taxon>Fistulifera</taxon>
    </lineage>
</organism>
<evidence type="ECO:0000313" key="3">
    <source>
        <dbReference type="Proteomes" id="UP000198406"/>
    </source>
</evidence>
<keyword evidence="3" id="KW-1185">Reference proteome</keyword>
<feature type="region of interest" description="Disordered" evidence="1">
    <location>
        <begin position="80"/>
        <end position="149"/>
    </location>
</feature>
<proteinExistence type="predicted"/>
<feature type="compositionally biased region" description="Basic and acidic residues" evidence="1">
    <location>
        <begin position="276"/>
        <end position="306"/>
    </location>
</feature>
<protein>
    <submittedName>
        <fullName evidence="2">Uncharacterized protein</fullName>
    </submittedName>
</protein>
<reference evidence="2 3" key="1">
    <citation type="journal article" date="2015" name="Plant Cell">
        <title>Oil accumulation by the oleaginous diatom Fistulifera solaris as revealed by the genome and transcriptome.</title>
        <authorList>
            <person name="Tanaka T."/>
            <person name="Maeda Y."/>
            <person name="Veluchamy A."/>
            <person name="Tanaka M."/>
            <person name="Abida H."/>
            <person name="Marechal E."/>
            <person name="Bowler C."/>
            <person name="Muto M."/>
            <person name="Sunaga Y."/>
            <person name="Tanaka M."/>
            <person name="Yoshino T."/>
            <person name="Taniguchi T."/>
            <person name="Fukuda Y."/>
            <person name="Nemoto M."/>
            <person name="Matsumoto M."/>
            <person name="Wong P.S."/>
            <person name="Aburatani S."/>
            <person name="Fujibuchi W."/>
        </authorList>
    </citation>
    <scope>NUCLEOTIDE SEQUENCE [LARGE SCALE GENOMIC DNA]</scope>
    <source>
        <strain evidence="2 3">JPCC DA0580</strain>
    </source>
</reference>
<comment type="caution">
    <text evidence="2">The sequence shown here is derived from an EMBL/GenBank/DDBJ whole genome shotgun (WGS) entry which is preliminary data.</text>
</comment>
<feature type="region of interest" description="Disordered" evidence="1">
    <location>
        <begin position="274"/>
        <end position="312"/>
    </location>
</feature>
<feature type="compositionally biased region" description="Basic and acidic residues" evidence="1">
    <location>
        <begin position="122"/>
        <end position="141"/>
    </location>
</feature>
<dbReference type="AlphaFoldDB" id="A0A1Z5KLB2"/>
<dbReference type="InParanoid" id="A0A1Z5KLB2"/>
<evidence type="ECO:0000256" key="1">
    <source>
        <dbReference type="SAM" id="MobiDB-lite"/>
    </source>
</evidence>
<gene>
    <name evidence="2" type="ORF">FisN_9Lh391</name>
</gene>
<sequence>MVLNDSSYLKNHCSHNSSGSLLGNGTKLLETSASSFDPEISQEFLKGEVADTLINRARHTDMEEEIKKLREEKMKLEEDLKAKRERKKRRALKKKRKDAKKEHQEKDVSPVDDNQVSLANIDEVHQEKAPEKIEDESNREASEEDQAPMGSVFIVETESSNKTSFKRKVSKKESSRLRELYTDTGSLILEGYIRVDGSRRRHSSHEMPRSVLSDFTNSEEAETNPEKESTKASVSEQVNFGKEKRRHSSYEVPRQAPERRTSCLIQEIAIVKKSKKDQSKKEGTLREEGSKAHAKDDEVNIKEGKTAKHVKKDKCKDETALKATKTKEEVPLIESEVNVARDEEPEPAALKSREERLKKFETERGLSSSPCRIRSKKRAGLANNPPPKCILDALNWASRNGLFGMNNDQTRRARVIAAHRREKFEELVSEYDQGVIRRRHSVSS</sequence>